<dbReference type="Gene3D" id="2.60.40.10">
    <property type="entry name" value="Immunoglobulins"/>
    <property type="match status" value="1"/>
</dbReference>
<protein>
    <submittedName>
        <fullName evidence="2">XRE family transcriptional regulator</fullName>
    </submittedName>
</protein>
<organism evidence="2 3">
    <name type="scientific">Candidatus Berkelbacteria bacterium Licking1014_2</name>
    <dbReference type="NCBI Taxonomy" id="2017146"/>
    <lineage>
        <taxon>Bacteria</taxon>
        <taxon>Candidatus Berkelbacteria</taxon>
    </lineage>
</organism>
<comment type="caution">
    <text evidence="2">The sequence shown here is derived from an EMBL/GenBank/DDBJ whole genome shotgun (WGS) entry which is preliminary data.</text>
</comment>
<dbReference type="PANTHER" id="PTHR34475:SF1">
    <property type="entry name" value="CYTOSKELETON PROTEIN RODZ"/>
    <property type="match status" value="1"/>
</dbReference>
<accession>A0A554LUG6</accession>
<keyword evidence="1" id="KW-0472">Membrane</keyword>
<keyword evidence="1" id="KW-1133">Transmembrane helix</keyword>
<dbReference type="InterPro" id="IPR050400">
    <property type="entry name" value="Bact_Cytoskel_RodZ"/>
</dbReference>
<dbReference type="PANTHER" id="PTHR34475">
    <property type="match status" value="1"/>
</dbReference>
<gene>
    <name evidence="2" type="ORF">CEN88_325</name>
</gene>
<name>A0A554LUG6_9BACT</name>
<dbReference type="AlphaFoldDB" id="A0A554LUG6"/>
<evidence type="ECO:0000256" key="1">
    <source>
        <dbReference type="SAM" id="Phobius"/>
    </source>
</evidence>
<dbReference type="EMBL" id="VMGL01000036">
    <property type="protein sequence ID" value="TSC96506.1"/>
    <property type="molecule type" value="Genomic_DNA"/>
</dbReference>
<feature type="transmembrane region" description="Helical" evidence="1">
    <location>
        <begin position="112"/>
        <end position="131"/>
    </location>
</feature>
<dbReference type="Gene3D" id="1.10.260.40">
    <property type="entry name" value="lambda repressor-like DNA-binding domains"/>
    <property type="match status" value="1"/>
</dbReference>
<reference evidence="2 3" key="1">
    <citation type="submission" date="2017-07" db="EMBL/GenBank/DDBJ databases">
        <title>Mechanisms for carbon and nitrogen cycling indicate functional differentiation within the Candidate Phyla Radiation.</title>
        <authorList>
            <person name="Danczak R.E."/>
            <person name="Johnston M.D."/>
            <person name="Kenah C."/>
            <person name="Slattery M."/>
            <person name="Wrighton K.C."/>
            <person name="Wilkins M.J."/>
        </authorList>
    </citation>
    <scope>NUCLEOTIDE SEQUENCE [LARGE SCALE GENOMIC DNA]</scope>
    <source>
        <strain evidence="2">Licking1014_2</strain>
    </source>
</reference>
<dbReference type="Pfam" id="PF13413">
    <property type="entry name" value="HTH_25"/>
    <property type="match status" value="1"/>
</dbReference>
<evidence type="ECO:0000313" key="3">
    <source>
        <dbReference type="Proteomes" id="UP000318711"/>
    </source>
</evidence>
<keyword evidence="1" id="KW-0812">Transmembrane</keyword>
<sequence length="221" mass="25236">MFRKKKISHLPDIGRHLKRLRQNKKISLIEAEAATKIKIQYLEAMENNRLSALGEPIYAQGFLRHYLDFLGASEKIKVEFLQDIRWRQSLSTNDFSQIDKLKKNPVFITPKILAASGLTIVVLGLAAYIAIAVNNFSRPPLIALDQPMEFKTRYERMSLSGSVEAAAFLKINEEIVPVEQSGRFQQNIKLKNGLNEIELTAANRLNRQTKKLVKILYEPQS</sequence>
<evidence type="ECO:0000313" key="2">
    <source>
        <dbReference type="EMBL" id="TSC96506.1"/>
    </source>
</evidence>
<proteinExistence type="predicted"/>
<dbReference type="GO" id="GO:0003677">
    <property type="term" value="F:DNA binding"/>
    <property type="evidence" value="ECO:0007669"/>
    <property type="project" value="InterPro"/>
</dbReference>
<dbReference type="Proteomes" id="UP000318711">
    <property type="component" value="Unassembled WGS sequence"/>
</dbReference>
<dbReference type="InterPro" id="IPR010982">
    <property type="entry name" value="Lambda_DNA-bd_dom_sf"/>
</dbReference>
<dbReference type="InterPro" id="IPR013783">
    <property type="entry name" value="Ig-like_fold"/>
</dbReference>